<dbReference type="InterPro" id="IPR002631">
    <property type="entry name" value="Plasmid_rep_OBD"/>
</dbReference>
<keyword evidence="4" id="KW-1185">Reference proteome</keyword>
<gene>
    <name evidence="3" type="ORF">DMP10_12070</name>
</gene>
<comment type="caution">
    <text evidence="3">The sequence shown here is derived from an EMBL/GenBank/DDBJ whole genome shotgun (WGS) entry which is preliminary data.</text>
</comment>
<accession>A0A3N0AMU3</accession>
<dbReference type="GO" id="GO:0003916">
    <property type="term" value="F:DNA topoisomerase activity"/>
    <property type="evidence" value="ECO:0007669"/>
    <property type="project" value="InterPro"/>
</dbReference>
<reference evidence="3 4" key="1">
    <citation type="journal article" date="2019" name="Microbiol. Resour. Announc.">
        <title>Draft Genome Sequences of Type Strains of Gordonibacter faecihominis, Paraeggerthella hongkongensis, Parvibacter caecicola,Slackia equolifaciens, Slackia faecicanis, and Slackia isoflavoniconvertens.</title>
        <authorList>
            <person name="Danylec N."/>
            <person name="Stoll D.A."/>
            <person name="Dotsch A."/>
            <person name="Huch M."/>
        </authorList>
    </citation>
    <scope>NUCLEOTIDE SEQUENCE [LARGE SCALE GENOMIC DNA]</scope>
    <source>
        <strain evidence="3 4">DSM 18785</strain>
    </source>
</reference>
<dbReference type="Proteomes" id="UP000278327">
    <property type="component" value="Unassembled WGS sequence"/>
</dbReference>
<evidence type="ECO:0000256" key="1">
    <source>
        <dbReference type="SAM" id="MobiDB-lite"/>
    </source>
</evidence>
<organism evidence="3 4">
    <name type="scientific">Adlercreutzia equolifaciens subsp. celatus DSM 18785</name>
    <dbReference type="NCBI Taxonomy" id="1121021"/>
    <lineage>
        <taxon>Bacteria</taxon>
        <taxon>Bacillati</taxon>
        <taxon>Actinomycetota</taxon>
        <taxon>Coriobacteriia</taxon>
        <taxon>Eggerthellales</taxon>
        <taxon>Eggerthellaceae</taxon>
        <taxon>Adlercreutzia</taxon>
    </lineage>
</organism>
<dbReference type="Pfam" id="PF01719">
    <property type="entry name" value="Rep_OBD"/>
    <property type="match status" value="1"/>
</dbReference>
<name>A0A3N0AMU3_9ACTN</name>
<dbReference type="EMBL" id="QICA01000036">
    <property type="protein sequence ID" value="RNL35435.1"/>
    <property type="molecule type" value="Genomic_DNA"/>
</dbReference>
<proteinExistence type="predicted"/>
<evidence type="ECO:0000259" key="2">
    <source>
        <dbReference type="Pfam" id="PF01719"/>
    </source>
</evidence>
<feature type="domain" description="Plasmid replication protein origin binding" evidence="2">
    <location>
        <begin position="56"/>
        <end position="181"/>
    </location>
</feature>
<feature type="compositionally biased region" description="Basic and acidic residues" evidence="1">
    <location>
        <begin position="39"/>
        <end position="51"/>
    </location>
</feature>
<dbReference type="GO" id="GO:0005727">
    <property type="term" value="C:extrachromosomal circular DNA"/>
    <property type="evidence" value="ECO:0007669"/>
    <property type="project" value="InterPro"/>
</dbReference>
<feature type="region of interest" description="Disordered" evidence="1">
    <location>
        <begin position="34"/>
        <end position="56"/>
    </location>
</feature>
<dbReference type="AlphaFoldDB" id="A0A3N0AMU3"/>
<evidence type="ECO:0000313" key="3">
    <source>
        <dbReference type="EMBL" id="RNL35435.1"/>
    </source>
</evidence>
<evidence type="ECO:0000313" key="4">
    <source>
        <dbReference type="Proteomes" id="UP000278327"/>
    </source>
</evidence>
<dbReference type="GO" id="GO:0003677">
    <property type="term" value="F:DNA binding"/>
    <property type="evidence" value="ECO:0007669"/>
    <property type="project" value="InterPro"/>
</dbReference>
<dbReference type="Gene3D" id="3.40.1310.30">
    <property type="match status" value="1"/>
</dbReference>
<protein>
    <recommendedName>
        <fullName evidence="2">Plasmid replication protein origin binding domain-containing protein</fullName>
    </recommendedName>
</protein>
<dbReference type="GO" id="GO:0006260">
    <property type="term" value="P:DNA replication"/>
    <property type="evidence" value="ECO:0007669"/>
    <property type="project" value="InterPro"/>
</dbReference>
<sequence>MSRGCRLVISATPFILPGLWQRCTKKQPPVPGGFFMPIKDPDKRKAAQRKADAKRKGKRTRNWACLLYPESANERWQAILSEMSVKCFVSPLHDKDVWSDYDEADNPEHKAGSPKKAHYHVQFLFSSVKTKEQVEEIAEKLGATNCIQIEDAQAYARYLCHLGCKDKHEYSTDDVLQFGGINYQEFIQSTMDVVKAIAEMEVWCEEQGVTSYARLSAYVRSERPDLYRILVFNGRHLKDVLKAMEWEAKKEAEEDRSSLMEALTLGREATR</sequence>